<keyword evidence="2" id="KW-1185">Reference proteome</keyword>
<sequence>MPQFNISNLMSAQMKPKANFWMRFVDFASFEWFMSPRLPNGGAAVLARTLCISIEFLALTIALWNLIDPERTGCPSWFELRKQLISIAPGIAAATGAIYVALYARFTSQWNYLASLYNQIKESEILMPRNSASRKRMAEWKAGYIEDAKELHLHTKPIIAGIIHFWSQQQGVKEAFITGVPNGEWRWKTLQEDVTLACQVAKARY</sequence>
<reference evidence="2" key="1">
    <citation type="submission" date="2020-01" db="EMBL/GenBank/DDBJ databases">
        <title>Phosphoaccumulans saitamaens gen. nov., sp. nov., a polyphosphate accumulating bacterium isolated from surface river water.</title>
        <authorList>
            <person name="Watanabe K."/>
            <person name="Suda W."/>
        </authorList>
    </citation>
    <scope>NUCLEOTIDE SEQUENCE [LARGE SCALE GENOMIC DNA]</scope>
    <source>
        <strain evidence="2">ICHIAU1</strain>
    </source>
</reference>
<gene>
    <name evidence="1" type="ORF">ICHIAU1_16090</name>
</gene>
<dbReference type="RefSeq" id="WP_162071306.1">
    <property type="nucleotide sequence ID" value="NZ_AP019011.1"/>
</dbReference>
<proteinExistence type="predicted"/>
<protein>
    <submittedName>
        <fullName evidence="1">Uncharacterized protein</fullName>
    </submittedName>
</protein>
<dbReference type="OrthoDB" id="9182852at2"/>
<name>A0A679HUQ9_9RHOO</name>
<evidence type="ECO:0000313" key="2">
    <source>
        <dbReference type="Proteomes" id="UP000463961"/>
    </source>
</evidence>
<dbReference type="AlphaFoldDB" id="A0A679HUQ9"/>
<organism evidence="1 2">
    <name type="scientific">Fluviibacter phosphoraccumulans</name>
    <dbReference type="NCBI Taxonomy" id="1751046"/>
    <lineage>
        <taxon>Bacteria</taxon>
        <taxon>Pseudomonadati</taxon>
        <taxon>Pseudomonadota</taxon>
        <taxon>Betaproteobacteria</taxon>
        <taxon>Rhodocyclales</taxon>
        <taxon>Fluviibacteraceae</taxon>
        <taxon>Fluviibacter</taxon>
    </lineage>
</organism>
<dbReference type="EMBL" id="AP022345">
    <property type="protein sequence ID" value="BBU69326.1"/>
    <property type="molecule type" value="Genomic_DNA"/>
</dbReference>
<dbReference type="Proteomes" id="UP000463961">
    <property type="component" value="Chromosome"/>
</dbReference>
<evidence type="ECO:0000313" key="1">
    <source>
        <dbReference type="EMBL" id="BBU69326.1"/>
    </source>
</evidence>
<accession>A0A679HUQ9</accession>